<feature type="transmembrane region" description="Helical" evidence="2">
    <location>
        <begin position="37"/>
        <end position="58"/>
    </location>
</feature>
<proteinExistence type="predicted"/>
<keyword evidence="4" id="KW-1185">Reference proteome</keyword>
<evidence type="ECO:0000256" key="1">
    <source>
        <dbReference type="SAM" id="MobiDB-lite"/>
    </source>
</evidence>
<dbReference type="EMBL" id="JBHTGL010000008">
    <property type="protein sequence ID" value="MFD0628927.1"/>
    <property type="molecule type" value="Genomic_DNA"/>
</dbReference>
<feature type="region of interest" description="Disordered" evidence="1">
    <location>
        <begin position="215"/>
        <end position="234"/>
    </location>
</feature>
<sequence length="252" mass="27361">MISEPEMVDEFGAVGTGEVVGDFDREPAREPRPPRPWWWAVGGAVLASAVWAGALYLYPVDDRKPEMHGYRLNEDPCPTVRLKALGAAISPREPASGVEPELLNDPALDRVRCFLSLRAMSWKGAKKPVKSRWHTGYSVGITVALHKRTDPAAEFEAMRGVTESITTGDEVKVEKVPNLGDSAYLLTQDSGSAELRVLEGGAVFALGLDAYTTYDGDGSEPPSGDGPDVSDLSPYQSAMISDMRDLMKSLRH</sequence>
<keyword evidence="2" id="KW-0472">Membrane</keyword>
<evidence type="ECO:0000313" key="4">
    <source>
        <dbReference type="Proteomes" id="UP001596915"/>
    </source>
</evidence>
<reference evidence="4" key="1">
    <citation type="journal article" date="2019" name="Int. J. Syst. Evol. Microbiol.">
        <title>The Global Catalogue of Microorganisms (GCM) 10K type strain sequencing project: providing services to taxonomists for standard genome sequencing and annotation.</title>
        <authorList>
            <consortium name="The Broad Institute Genomics Platform"/>
            <consortium name="The Broad Institute Genome Sequencing Center for Infectious Disease"/>
            <person name="Wu L."/>
            <person name="Ma J."/>
        </authorList>
    </citation>
    <scope>NUCLEOTIDE SEQUENCE [LARGE SCALE GENOMIC DNA]</scope>
    <source>
        <strain evidence="4">JCM 12607</strain>
    </source>
</reference>
<organism evidence="3 4">
    <name type="scientific">Streptomyces sanglieri</name>
    <dbReference type="NCBI Taxonomy" id="193460"/>
    <lineage>
        <taxon>Bacteria</taxon>
        <taxon>Bacillati</taxon>
        <taxon>Actinomycetota</taxon>
        <taxon>Actinomycetes</taxon>
        <taxon>Kitasatosporales</taxon>
        <taxon>Streptomycetaceae</taxon>
        <taxon>Streptomyces</taxon>
    </lineage>
</organism>
<protein>
    <recommendedName>
        <fullName evidence="5">Secreted protein</fullName>
    </recommendedName>
</protein>
<keyword evidence="2" id="KW-0812">Transmembrane</keyword>
<gene>
    <name evidence="3" type="ORF">ACFQ2K_46265</name>
</gene>
<evidence type="ECO:0008006" key="5">
    <source>
        <dbReference type="Google" id="ProtNLM"/>
    </source>
</evidence>
<keyword evidence="2" id="KW-1133">Transmembrane helix</keyword>
<comment type="caution">
    <text evidence="3">The sequence shown here is derived from an EMBL/GenBank/DDBJ whole genome shotgun (WGS) entry which is preliminary data.</text>
</comment>
<dbReference type="Proteomes" id="UP001596915">
    <property type="component" value="Unassembled WGS sequence"/>
</dbReference>
<name>A0ABW2X5U5_9ACTN</name>
<evidence type="ECO:0000313" key="3">
    <source>
        <dbReference type="EMBL" id="MFD0628927.1"/>
    </source>
</evidence>
<accession>A0ABW2X5U5</accession>
<evidence type="ECO:0000256" key="2">
    <source>
        <dbReference type="SAM" id="Phobius"/>
    </source>
</evidence>